<dbReference type="GO" id="GO:2000096">
    <property type="term" value="P:positive regulation of Wnt signaling pathway, planar cell polarity pathway"/>
    <property type="evidence" value="ECO:0007669"/>
    <property type="project" value="TreeGrafter"/>
</dbReference>
<dbReference type="GO" id="GO:0080025">
    <property type="term" value="F:phosphatidylinositol-3,5-bisphosphate binding"/>
    <property type="evidence" value="ECO:0007669"/>
    <property type="project" value="TreeGrafter"/>
</dbReference>
<dbReference type="KEGG" id="pcoo:112850785"/>
<feature type="region of interest" description="Disordered" evidence="2">
    <location>
        <begin position="307"/>
        <end position="454"/>
    </location>
</feature>
<dbReference type="RefSeq" id="XP_025770100.1">
    <property type="nucleotide sequence ID" value="XM_025914315.1"/>
</dbReference>
<evidence type="ECO:0000259" key="3">
    <source>
        <dbReference type="Pfam" id="PF25541"/>
    </source>
</evidence>
<feature type="compositionally biased region" description="Basic and acidic residues" evidence="2">
    <location>
        <begin position="320"/>
        <end position="335"/>
    </location>
</feature>
<feature type="region of interest" description="Disordered" evidence="2">
    <location>
        <begin position="1"/>
        <end position="36"/>
    </location>
</feature>
<dbReference type="GO" id="GO:0090263">
    <property type="term" value="P:positive regulation of canonical Wnt signaling pathway"/>
    <property type="evidence" value="ECO:0007669"/>
    <property type="project" value="TreeGrafter"/>
</dbReference>
<feature type="compositionally biased region" description="Pro residues" evidence="2">
    <location>
        <begin position="486"/>
        <end position="496"/>
    </location>
</feature>
<dbReference type="GO" id="GO:0031234">
    <property type="term" value="C:extrinsic component of cytoplasmic side of plasma membrane"/>
    <property type="evidence" value="ECO:0007669"/>
    <property type="project" value="TreeGrafter"/>
</dbReference>
<feature type="domain" description="Pleckstrin homology" evidence="3">
    <location>
        <begin position="194"/>
        <end position="306"/>
    </location>
</feature>
<feature type="compositionally biased region" description="Low complexity" evidence="2">
    <location>
        <begin position="508"/>
        <end position="523"/>
    </location>
</feature>
<reference evidence="5" key="1">
    <citation type="submission" date="2025-08" db="UniProtKB">
        <authorList>
            <consortium name="RefSeq"/>
        </authorList>
    </citation>
    <scope>IDENTIFICATION</scope>
    <source>
        <tissue evidence="5">Blood</tissue>
    </source>
</reference>
<feature type="compositionally biased region" description="Polar residues" evidence="2">
    <location>
        <begin position="433"/>
        <end position="447"/>
    </location>
</feature>
<dbReference type="CTD" id="57664"/>
<sequence>MEEGRPRSSLSLASSVSTISSLGSLSTKKPTRAVSKVHAFGKRGNALRRDPNLPVHIRGWLHNLFTPLSRPPSPLSLPRPRSAPARRPPPTSGDIAPLARPHTPLSRIDVRPALDWGPQRQTLSRPPTPRRGPSSEAGGGRPPRSPQHWSQEARTQAPSGSTYLQLPPRAPGTRASMVLLPGPPLDSAFHQSLETDTLLTKLCGQDRLLRRLQEEIDQRQEEKEQLEAALELTRQQLSQTTREAAAPGRAWGRQRLLQDRLVSVRATLCHLTQERERVWDTYNSLEQELGSLRETLEYLLHLGSPQSLPESLELSSSRSPEADWGRPPGGDRDLPSPRSGLGSPRVSRASSPESRRPVSPPPGTKAPLARPRMSAQEQMERIRRNQEFGRPLPRPASPRHLTLGRTLSPARRQPDREQRPVQGHSGAPKWLRSSGSWSSPRTTTPYLPTSEGHRERVLSLSQALATEASQWHRMMTGGHLDSRGDPLPPAPPPLSDPTPQVTSPPRSPVANSSDSSSAGCSHRGSGRGAGPASWEPTWESGTAPPALTQEEGAWPLRVTLLQSSF</sequence>
<proteinExistence type="predicted"/>
<dbReference type="GO" id="GO:0043325">
    <property type="term" value="F:phosphatidylinositol-3,4-bisphosphate binding"/>
    <property type="evidence" value="ECO:0007669"/>
    <property type="project" value="TreeGrafter"/>
</dbReference>
<dbReference type="Proteomes" id="UP000515131">
    <property type="component" value="Unplaced"/>
</dbReference>
<dbReference type="PANTHER" id="PTHR12752">
    <property type="entry name" value="PHOSPHOINOSITOL 3-PHOSPHATE-BINDING PROTEIN"/>
    <property type="match status" value="1"/>
</dbReference>
<dbReference type="GeneID" id="112850785"/>
<dbReference type="Pfam" id="PF25541">
    <property type="entry name" value="TBCA_PH"/>
    <property type="match status" value="1"/>
</dbReference>
<dbReference type="PANTHER" id="PTHR12752:SF7">
    <property type="entry name" value="PLECKSTRIN HOMOLOGY DOMAIN-CONTAINING FAMILY A MEMBER 4"/>
    <property type="match status" value="1"/>
</dbReference>
<dbReference type="AlphaFoldDB" id="A0A6P6H2Y4"/>
<feature type="compositionally biased region" description="Polar residues" evidence="2">
    <location>
        <begin position="147"/>
        <end position="164"/>
    </location>
</feature>
<evidence type="ECO:0000313" key="4">
    <source>
        <dbReference type="Proteomes" id="UP000515131"/>
    </source>
</evidence>
<keyword evidence="1" id="KW-0175">Coiled coil</keyword>
<dbReference type="GO" id="GO:0005546">
    <property type="term" value="F:phosphatidylinositol-4,5-bisphosphate binding"/>
    <property type="evidence" value="ECO:0007669"/>
    <property type="project" value="TreeGrafter"/>
</dbReference>
<feature type="compositionally biased region" description="Basic and acidic residues" evidence="2">
    <location>
        <begin position="378"/>
        <end position="387"/>
    </location>
</feature>
<name>A0A6P6H2Y4_PUMCO</name>
<evidence type="ECO:0000313" key="5">
    <source>
        <dbReference type="RefSeq" id="XP_025770100.1"/>
    </source>
</evidence>
<feature type="region of interest" description="Disordered" evidence="2">
    <location>
        <begin position="474"/>
        <end position="551"/>
    </location>
</feature>
<feature type="compositionally biased region" description="Low complexity" evidence="2">
    <location>
        <begin position="343"/>
        <end position="352"/>
    </location>
</feature>
<evidence type="ECO:0000256" key="1">
    <source>
        <dbReference type="SAM" id="Coils"/>
    </source>
</evidence>
<dbReference type="InterPro" id="IPR057971">
    <property type="entry name" value="PKHA4-7_TBCA"/>
</dbReference>
<feature type="region of interest" description="Disordered" evidence="2">
    <location>
        <begin position="64"/>
        <end position="176"/>
    </location>
</feature>
<organism evidence="4 5">
    <name type="scientific">Puma concolor</name>
    <name type="common">Mountain lion</name>
    <name type="synonym">Felis concolor</name>
    <dbReference type="NCBI Taxonomy" id="9696"/>
    <lineage>
        <taxon>Eukaryota</taxon>
        <taxon>Metazoa</taxon>
        <taxon>Chordata</taxon>
        <taxon>Craniata</taxon>
        <taxon>Vertebrata</taxon>
        <taxon>Euteleostomi</taxon>
        <taxon>Mammalia</taxon>
        <taxon>Eutheria</taxon>
        <taxon>Laurasiatheria</taxon>
        <taxon>Carnivora</taxon>
        <taxon>Feliformia</taxon>
        <taxon>Felidae</taxon>
        <taxon>Felinae</taxon>
        <taxon>Puma</taxon>
    </lineage>
</organism>
<accession>A0A6P6H2Y4</accession>
<feature type="compositionally biased region" description="Low complexity" evidence="2">
    <location>
        <begin position="8"/>
        <end position="26"/>
    </location>
</feature>
<feature type="compositionally biased region" description="Low complexity" evidence="2">
    <location>
        <begin position="307"/>
        <end position="319"/>
    </location>
</feature>
<dbReference type="GO" id="GO:0032266">
    <property type="term" value="F:phosphatidylinositol-3-phosphate binding"/>
    <property type="evidence" value="ECO:0007669"/>
    <property type="project" value="TreeGrafter"/>
</dbReference>
<protein>
    <submittedName>
        <fullName evidence="5">Pleckstrin homology domain-containing family A member 4</fullName>
    </submittedName>
</protein>
<feature type="coiled-coil region" evidence="1">
    <location>
        <begin position="205"/>
        <end position="243"/>
    </location>
</feature>
<keyword evidence="4" id="KW-1185">Reference proteome</keyword>
<gene>
    <name evidence="5" type="primary">PLEKHA4</name>
</gene>
<evidence type="ECO:0000256" key="2">
    <source>
        <dbReference type="SAM" id="MobiDB-lite"/>
    </source>
</evidence>